<keyword evidence="3" id="KW-0614">Plasmid</keyword>
<accession>Q9EUB5</accession>
<geneLocation type="plasmid" evidence="1">
    <name>unnamed</name>
</geneLocation>
<dbReference type="EMBL" id="AF116907">
    <property type="protein sequence ID" value="AAG21714.1"/>
    <property type="molecule type" value="Genomic_DNA"/>
</dbReference>
<dbReference type="Proteomes" id="UP000603463">
    <property type="component" value="Unassembled WGS sequence"/>
</dbReference>
<reference evidence="2" key="2">
    <citation type="journal article" date="2010" name="FEMS Microbiol. Lett.">
        <title>Analysis of plasmid diversity in 96 Rhodococcus equi strains isolated in Normandy (France) and sequencing of the 87-kb type I virulence plasmid.</title>
        <authorList>
            <person name="Duquesne F."/>
            <person name="Hebert L."/>
            <person name="Sevin C."/>
            <person name="Breuil M.F."/>
            <person name="Tapprest J."/>
            <person name="Laugier C."/>
            <person name="Petry S."/>
        </authorList>
    </citation>
    <scope>NUCLEOTIDE SEQUENCE</scope>
    <source>
        <strain evidence="2">MBE116</strain>
        <plasmid evidence="2">pVAPAMBE116</plasmid>
    </source>
</reference>
<dbReference type="Proteomes" id="UP000808906">
    <property type="component" value="Unassembled WGS sequence"/>
</dbReference>
<reference evidence="3" key="1">
    <citation type="journal article" date="2000" name="Infect. Immun.">
        <title>DNA sequence and comparison of virulence plasmids from Rhodococcus equi ATCC 33701 and 103.</title>
        <authorList>
            <person name="Takai S."/>
            <person name="Hines S.A."/>
            <person name="Sekizaki T."/>
            <person name="Nicholson V.M."/>
            <person name="Alperin D.A."/>
            <person name="Osaki M."/>
            <person name="Takamatsu D."/>
            <person name="Nakamura M."/>
            <person name="Suzuki K."/>
            <person name="Ogino N."/>
            <person name="Kakuda T."/>
            <person name="Dan H."/>
            <person name="Prescott J.F."/>
        </authorList>
    </citation>
    <scope>NUCLEOTIDE SEQUENCE</scope>
    <source>
        <strain evidence="1">103</strain>
        <strain evidence="3">ATCC33701</strain>
        <plasmid evidence="3">pREAT701 (p33701)</plasmid>
        <plasmid evidence="1">unnamed</plasmid>
    </source>
</reference>
<evidence type="ECO:0000313" key="7">
    <source>
        <dbReference type="EMBL" id="NKT77918.1"/>
    </source>
</evidence>
<evidence type="ECO:0000313" key="1">
    <source>
        <dbReference type="EMBL" id="AAG21714.1"/>
    </source>
</evidence>
<organism evidence="3">
    <name type="scientific">Rhodococcus hoagii</name>
    <name type="common">Corynebacterium equii</name>
    <dbReference type="NCBI Taxonomy" id="43767"/>
    <lineage>
        <taxon>Bacteria</taxon>
        <taxon>Bacillati</taxon>
        <taxon>Actinomycetota</taxon>
        <taxon>Actinomycetes</taxon>
        <taxon>Mycobacteriales</taxon>
        <taxon>Nocardiaceae</taxon>
        <taxon>Prescottella</taxon>
    </lineage>
</organism>
<evidence type="ECO:0000313" key="4">
    <source>
        <dbReference type="EMBL" id="MBM4566245.1"/>
    </source>
</evidence>
<gene>
    <name evidence="3" type="primary">orf10</name>
    <name evidence="4" type="ORF">GS441_12600</name>
    <name evidence="5" type="ORF">GS453_17455</name>
    <name evidence="6" type="ORF">GS551_24720</name>
    <name evidence="7" type="ORF">GS882_07215</name>
    <name evidence="8" type="ORF">GS947_23880</name>
    <name evidence="2" type="ORF">pVAPA_0570</name>
</gene>
<dbReference type="EMBL" id="HM114217">
    <property type="protein sequence ID" value="ADI50246.1"/>
    <property type="molecule type" value="Genomic_DNA"/>
</dbReference>
<dbReference type="EMBL" id="WVDC01000024">
    <property type="protein sequence ID" value="NKW44509.1"/>
    <property type="molecule type" value="Genomic_DNA"/>
</dbReference>
<dbReference type="Proteomes" id="UP000706122">
    <property type="component" value="Unassembled WGS sequence"/>
</dbReference>
<geneLocation type="plasmid" evidence="3">
    <name>pREAT701</name>
    <name>p33701</name>
</geneLocation>
<geneLocation type="plasmid" evidence="2">
    <name>pVAPAMBE116</name>
</geneLocation>
<dbReference type="EMBL" id="AP001204">
    <property type="protein sequence ID" value="BAB16619.1"/>
    <property type="molecule type" value="Genomic_DNA"/>
</dbReference>
<sequence>MKVLQPHAHTSAIFNLIGRCRRSVPAFWARRNLTAQERANLYAGHTPLAVISASLGGGTHF</sequence>
<evidence type="ECO:0000313" key="5">
    <source>
        <dbReference type="EMBL" id="MBM4628542.1"/>
    </source>
</evidence>
<dbReference type="AlphaFoldDB" id="Q9EUB5"/>
<evidence type="ECO:0000313" key="6">
    <source>
        <dbReference type="EMBL" id="MBM4717327.1"/>
    </source>
</evidence>
<dbReference type="EMBL" id="WVBC01000020">
    <property type="protein sequence ID" value="NKT77918.1"/>
    <property type="molecule type" value="Genomic_DNA"/>
</dbReference>
<proteinExistence type="predicted"/>
<dbReference type="EMBL" id="WUXR01000006">
    <property type="protein sequence ID" value="MBM4566245.1"/>
    <property type="molecule type" value="Genomic_DNA"/>
</dbReference>
<dbReference type="Proteomes" id="UP000738270">
    <property type="component" value="Unassembled WGS sequence"/>
</dbReference>
<name>Q9EUB5_RHOHA</name>
<evidence type="ECO:0000313" key="3">
    <source>
        <dbReference type="EMBL" id="BAB16619.1"/>
    </source>
</evidence>
<evidence type="ECO:0000313" key="8">
    <source>
        <dbReference type="EMBL" id="NKW44509.1"/>
    </source>
</evidence>
<dbReference type="Proteomes" id="UP000608063">
    <property type="component" value="Unassembled WGS sequence"/>
</dbReference>
<dbReference type="EMBL" id="WUXD01000038">
    <property type="protein sequence ID" value="MBM4628542.1"/>
    <property type="molecule type" value="Genomic_DNA"/>
</dbReference>
<evidence type="ECO:0000313" key="2">
    <source>
        <dbReference type="EMBL" id="ADI50246.1"/>
    </source>
</evidence>
<dbReference type="EMBL" id="WUYC01000012">
    <property type="protein sequence ID" value="MBM4717327.1"/>
    <property type="molecule type" value="Genomic_DNA"/>
</dbReference>
<reference evidence="7" key="4">
    <citation type="journal article" date="2020" name="Environ. Microbiol.">
        <title>The novel and transferable erm(51) gene confers Macrolides, Lincosamides, and Streptogramins B (MLSB) resistance to clonal Rhodococcus equi in the environment.</title>
        <authorList>
            <person name="Huber L."/>
            <person name="Giguere S."/>
            <person name="Slovis N.M."/>
            <person name="Alvarez-Narvaez S."/>
            <person name="Hart K.A."/>
            <person name="Greiter M."/>
            <person name="Morris E.R.A."/>
            <person name="Cohen N.D."/>
        </authorList>
    </citation>
    <scope>NUCLEOTIDE SEQUENCE</scope>
    <source>
        <strain evidence="7">Lh_116_1</strain>
        <strain evidence="8">Lh_16_1</strain>
    </source>
</reference>
<reference evidence="4" key="3">
    <citation type="submission" date="2019-11" db="EMBL/GenBank/DDBJ databases">
        <title>Spread of Macrolides and rifampicin resistant Rhodococcus equi in clinical isolates in the USA.</title>
        <authorList>
            <person name="Alvarez-Narvaez S."/>
            <person name="Huber L."/>
            <person name="Cohen N.D."/>
            <person name="Slovis N."/>
            <person name="Greiter M."/>
            <person name="Giguere S."/>
            <person name="Hart K."/>
        </authorList>
    </citation>
    <scope>NUCLEOTIDE SEQUENCE</scope>
    <source>
        <strain evidence="4">Lh_17</strain>
        <strain evidence="5">Lh_38</strain>
        <strain evidence="6">Lh_5</strain>
    </source>
</reference>
<protein>
    <submittedName>
        <fullName evidence="3">Uncharacterized protein</fullName>
    </submittedName>
</protein>